<accession>A0ABU8VRB7</accession>
<comment type="caution">
    <text evidence="1">The sequence shown here is derived from an EMBL/GenBank/DDBJ whole genome shotgun (WGS) entry which is preliminary data.</text>
</comment>
<organism evidence="1 2">
    <name type="scientific">Variovorax ureilyticus</name>
    <dbReference type="NCBI Taxonomy" id="1836198"/>
    <lineage>
        <taxon>Bacteria</taxon>
        <taxon>Pseudomonadati</taxon>
        <taxon>Pseudomonadota</taxon>
        <taxon>Betaproteobacteria</taxon>
        <taxon>Burkholderiales</taxon>
        <taxon>Comamonadaceae</taxon>
        <taxon>Variovorax</taxon>
    </lineage>
</organism>
<evidence type="ECO:0000313" key="1">
    <source>
        <dbReference type="EMBL" id="MEJ8816056.1"/>
    </source>
</evidence>
<dbReference type="RefSeq" id="WP_340361251.1">
    <property type="nucleotide sequence ID" value="NZ_JBBKZU010000029.1"/>
</dbReference>
<sequence>MSERSAIDEARFAQAVQLVVAAVFANSLSSDRSFDAQPHQDVLRVALIRAYQTLWEARDEIEVMCAVRIDLVQPA</sequence>
<evidence type="ECO:0000313" key="2">
    <source>
        <dbReference type="Proteomes" id="UP001365846"/>
    </source>
</evidence>
<protein>
    <submittedName>
        <fullName evidence="1">Uncharacterized protein</fullName>
    </submittedName>
</protein>
<dbReference type="EMBL" id="JBBKZU010000029">
    <property type="protein sequence ID" value="MEJ8816056.1"/>
    <property type="molecule type" value="Genomic_DNA"/>
</dbReference>
<dbReference type="Proteomes" id="UP001365846">
    <property type="component" value="Unassembled WGS sequence"/>
</dbReference>
<gene>
    <name evidence="1" type="ORF">WKW77_33720</name>
</gene>
<name>A0ABU8VRB7_9BURK</name>
<keyword evidence="2" id="KW-1185">Reference proteome</keyword>
<proteinExistence type="predicted"/>
<reference evidence="1 2" key="1">
    <citation type="submission" date="2024-03" db="EMBL/GenBank/DDBJ databases">
        <title>Novel species of the genus Variovorax.</title>
        <authorList>
            <person name="Liu Q."/>
            <person name="Xin Y.-H."/>
        </authorList>
    </citation>
    <scope>NUCLEOTIDE SEQUENCE [LARGE SCALE GENOMIC DNA]</scope>
    <source>
        <strain evidence="1 2">KACC 18899</strain>
    </source>
</reference>